<evidence type="ECO:0000256" key="1">
    <source>
        <dbReference type="ARBA" id="ARBA00008210"/>
    </source>
</evidence>
<keyword evidence="3" id="KW-0722">Serine protease inhibitor</keyword>
<proteinExistence type="inferred from homology"/>
<evidence type="ECO:0000256" key="3">
    <source>
        <dbReference type="ARBA" id="ARBA00022900"/>
    </source>
</evidence>
<organism evidence="4">
    <name type="scientific">Brachypodium distachyon</name>
    <name type="common">Purple false brome</name>
    <name type="synonym">Trachynia distachya</name>
    <dbReference type="NCBI Taxonomy" id="15368"/>
    <lineage>
        <taxon>Eukaryota</taxon>
        <taxon>Viridiplantae</taxon>
        <taxon>Streptophyta</taxon>
        <taxon>Embryophyta</taxon>
        <taxon>Tracheophyta</taxon>
        <taxon>Spermatophyta</taxon>
        <taxon>Magnoliopsida</taxon>
        <taxon>Liliopsida</taxon>
        <taxon>Poales</taxon>
        <taxon>Poaceae</taxon>
        <taxon>BOP clade</taxon>
        <taxon>Pooideae</taxon>
        <taxon>Stipodae</taxon>
        <taxon>Brachypodieae</taxon>
        <taxon>Brachypodium</taxon>
    </lineage>
</organism>
<name>A0A0Q3F033_BRADI</name>
<dbReference type="Gene3D" id="3.30.10.10">
    <property type="entry name" value="Trypsin Inhibitor V, subunit A"/>
    <property type="match status" value="1"/>
</dbReference>
<comment type="similarity">
    <text evidence="1">Belongs to the protease inhibitor I13 (potato type I serine protease inhibitor) family.</text>
</comment>
<reference evidence="4 5" key="1">
    <citation type="journal article" date="2010" name="Nature">
        <title>Genome sequencing and analysis of the model grass Brachypodium distachyon.</title>
        <authorList>
            <consortium name="International Brachypodium Initiative"/>
        </authorList>
    </citation>
    <scope>NUCLEOTIDE SEQUENCE [LARGE SCALE GENOMIC DNA]</scope>
    <source>
        <strain evidence="4 5">Bd21</strain>
    </source>
</reference>
<dbReference type="PANTHER" id="PTHR33091:SF12">
    <property type="entry name" value="OS02G0124200 PROTEIN"/>
    <property type="match status" value="1"/>
</dbReference>
<dbReference type="EnsemblPlants" id="KQJ93039">
    <property type="protein sequence ID" value="KQJ93039"/>
    <property type="gene ID" value="BRADI_3g02392v3"/>
</dbReference>
<dbReference type="SUPFAM" id="SSF54654">
    <property type="entry name" value="CI-2 family of serine protease inhibitors"/>
    <property type="match status" value="1"/>
</dbReference>
<dbReference type="GO" id="GO:0009611">
    <property type="term" value="P:response to wounding"/>
    <property type="evidence" value="ECO:0007669"/>
    <property type="project" value="InterPro"/>
</dbReference>
<dbReference type="InParanoid" id="A0A0Q3F033"/>
<dbReference type="InterPro" id="IPR036354">
    <property type="entry name" value="Prot_inh_pot1_sf"/>
</dbReference>
<evidence type="ECO:0000313" key="4">
    <source>
        <dbReference type="EMBL" id="KQJ93039.1"/>
    </source>
</evidence>
<reference evidence="4" key="2">
    <citation type="submission" date="2017-06" db="EMBL/GenBank/DDBJ databases">
        <title>WGS assembly of Brachypodium distachyon.</title>
        <authorList>
            <consortium name="The International Brachypodium Initiative"/>
            <person name="Lucas S."/>
            <person name="Harmon-Smith M."/>
            <person name="Lail K."/>
            <person name="Tice H."/>
            <person name="Grimwood J."/>
            <person name="Bruce D."/>
            <person name="Barry K."/>
            <person name="Shu S."/>
            <person name="Lindquist E."/>
            <person name="Wang M."/>
            <person name="Pitluck S."/>
            <person name="Vogel J.P."/>
            <person name="Garvin D.F."/>
            <person name="Mockler T.C."/>
            <person name="Schmutz J."/>
            <person name="Rokhsar D."/>
            <person name="Bevan M.W."/>
        </authorList>
    </citation>
    <scope>NUCLEOTIDE SEQUENCE</scope>
    <source>
        <strain evidence="4">Bd21</strain>
    </source>
</reference>
<keyword evidence="6" id="KW-1185">Reference proteome</keyword>
<dbReference type="Gramene" id="KQJ93039">
    <property type="protein sequence ID" value="KQJ93039"/>
    <property type="gene ID" value="BRADI_3g02392v3"/>
</dbReference>
<keyword evidence="2" id="KW-0646">Protease inhibitor</keyword>
<evidence type="ECO:0000313" key="6">
    <source>
        <dbReference type="Proteomes" id="UP000008810"/>
    </source>
</evidence>
<dbReference type="Pfam" id="PF00280">
    <property type="entry name" value="potato_inhibit"/>
    <property type="match status" value="1"/>
</dbReference>
<protein>
    <submittedName>
        <fullName evidence="4 5">Uncharacterized protein</fullName>
    </submittedName>
</protein>
<dbReference type="InterPro" id="IPR000864">
    <property type="entry name" value="Prot_inh_pot1"/>
</dbReference>
<dbReference type="GO" id="GO:0004867">
    <property type="term" value="F:serine-type endopeptidase inhibitor activity"/>
    <property type="evidence" value="ECO:0007669"/>
    <property type="project" value="UniProtKB-KW"/>
</dbReference>
<gene>
    <name evidence="4" type="ORF">BRADI_3g02392v3</name>
</gene>
<reference evidence="5" key="3">
    <citation type="submission" date="2018-08" db="UniProtKB">
        <authorList>
            <consortium name="EnsemblPlants"/>
        </authorList>
    </citation>
    <scope>IDENTIFICATION</scope>
    <source>
        <strain evidence="5">cv. Bd21</strain>
    </source>
</reference>
<dbReference type="EMBL" id="CM000882">
    <property type="protein sequence ID" value="KQJ93039.1"/>
    <property type="molecule type" value="Genomic_DNA"/>
</dbReference>
<dbReference type="AlphaFoldDB" id="A0A0Q3F033"/>
<accession>A0A0Q3F033</accession>
<evidence type="ECO:0000313" key="5">
    <source>
        <dbReference type="EnsemblPlants" id="KQJ93039"/>
    </source>
</evidence>
<dbReference type="PANTHER" id="PTHR33091">
    <property type="entry name" value="PROTEIN, PUTATIVE, EXPRESSED-RELATED"/>
    <property type="match status" value="1"/>
</dbReference>
<evidence type="ECO:0000256" key="2">
    <source>
        <dbReference type="ARBA" id="ARBA00022690"/>
    </source>
</evidence>
<sequence>MAKTSWPEVVGWMDLNAAYQINSDRPDISVGFYMEGSPLPPGYNPRRVILILDPNGVVIKTPVVG</sequence>
<dbReference type="OrthoDB" id="606501at2759"/>
<dbReference type="Proteomes" id="UP000008810">
    <property type="component" value="Chromosome 3"/>
</dbReference>
<dbReference type="FunCoup" id="A0A0Q3F033">
    <property type="interactions" value="9"/>
</dbReference>